<evidence type="ECO:0000313" key="2">
    <source>
        <dbReference type="EMBL" id="KAK9296752.1"/>
    </source>
</evidence>
<dbReference type="InterPro" id="IPR036691">
    <property type="entry name" value="Endo/exonu/phosph_ase_sf"/>
</dbReference>
<accession>A0AAW0ZGA3</accession>
<gene>
    <name evidence="2" type="ORF">QLX08_009364</name>
</gene>
<dbReference type="SUPFAM" id="SSF56219">
    <property type="entry name" value="DNase I-like"/>
    <property type="match status" value="1"/>
</dbReference>
<dbReference type="Gene3D" id="3.60.10.10">
    <property type="entry name" value="Endonuclease/exonuclease/phosphatase"/>
    <property type="match status" value="1"/>
</dbReference>
<proteinExistence type="predicted"/>
<dbReference type="Pfam" id="PF14529">
    <property type="entry name" value="Exo_endo_phos_2"/>
    <property type="match status" value="1"/>
</dbReference>
<reference evidence="2 3" key="1">
    <citation type="submission" date="2024-05" db="EMBL/GenBank/DDBJ databases">
        <title>The nuclear and mitochondrial genome assemblies of Tetragonisca angustula (Apidae: Meliponini), a tiny yet remarkable pollinator in the Neotropics.</title>
        <authorList>
            <person name="Ferrari R."/>
            <person name="Ricardo P.C."/>
            <person name="Dias F.C."/>
            <person name="Araujo N.S."/>
            <person name="Soares D.O."/>
            <person name="Zhou Q.-S."/>
            <person name="Zhu C.-D."/>
            <person name="Coutinho L."/>
            <person name="Airas M.C."/>
            <person name="Batista T.M."/>
        </authorList>
    </citation>
    <scope>NUCLEOTIDE SEQUENCE [LARGE SCALE GENOMIC DNA]</scope>
    <source>
        <strain evidence="2">ASF017062</strain>
        <tissue evidence="2">Abdomen</tissue>
    </source>
</reference>
<dbReference type="AlphaFoldDB" id="A0AAW0ZGA3"/>
<dbReference type="Proteomes" id="UP001432146">
    <property type="component" value="Unassembled WGS sequence"/>
</dbReference>
<sequence length="176" mass="20260">MESPPLRTIKEGDGFVVAEWGKLLVVGVYASPRWPLERFEEMIWEIDTQIREKQGAEQVTVIGDFNAKAERWGPHRMNMRGKILLEWATEKELHLINDASTSTFWRWRGESVVDLIWATPGLANRVKKCEVLVEAESLSSDHRYIVMEFTCKEMGCPYDGDGGAATFQIRTNHIRY</sequence>
<dbReference type="EMBL" id="JAWNGG020000205">
    <property type="protein sequence ID" value="KAK9296752.1"/>
    <property type="molecule type" value="Genomic_DNA"/>
</dbReference>
<dbReference type="GO" id="GO:0003824">
    <property type="term" value="F:catalytic activity"/>
    <property type="evidence" value="ECO:0007669"/>
    <property type="project" value="InterPro"/>
</dbReference>
<evidence type="ECO:0000259" key="1">
    <source>
        <dbReference type="Pfam" id="PF14529"/>
    </source>
</evidence>
<dbReference type="InterPro" id="IPR005135">
    <property type="entry name" value="Endo/exonuclease/phosphatase"/>
</dbReference>
<name>A0AAW0ZGA3_9HYME</name>
<comment type="caution">
    <text evidence="2">The sequence shown here is derived from an EMBL/GenBank/DDBJ whole genome shotgun (WGS) entry which is preliminary data.</text>
</comment>
<protein>
    <recommendedName>
        <fullName evidence="1">Endonuclease/exonuclease/phosphatase domain-containing protein</fullName>
    </recommendedName>
</protein>
<organism evidence="2 3">
    <name type="scientific">Tetragonisca angustula</name>
    <dbReference type="NCBI Taxonomy" id="166442"/>
    <lineage>
        <taxon>Eukaryota</taxon>
        <taxon>Metazoa</taxon>
        <taxon>Ecdysozoa</taxon>
        <taxon>Arthropoda</taxon>
        <taxon>Hexapoda</taxon>
        <taxon>Insecta</taxon>
        <taxon>Pterygota</taxon>
        <taxon>Neoptera</taxon>
        <taxon>Endopterygota</taxon>
        <taxon>Hymenoptera</taxon>
        <taxon>Apocrita</taxon>
        <taxon>Aculeata</taxon>
        <taxon>Apoidea</taxon>
        <taxon>Anthophila</taxon>
        <taxon>Apidae</taxon>
        <taxon>Tetragonisca</taxon>
    </lineage>
</organism>
<keyword evidence="3" id="KW-1185">Reference proteome</keyword>
<feature type="domain" description="Endonuclease/exonuclease/phosphatase" evidence="1">
    <location>
        <begin position="24"/>
        <end position="146"/>
    </location>
</feature>
<evidence type="ECO:0000313" key="3">
    <source>
        <dbReference type="Proteomes" id="UP001432146"/>
    </source>
</evidence>